<sequence length="245" mass="27598">MNKTRKTVHPRSHTDATTYGNVHFDQSRATWNIFKVMSELVEGYERLDDIQPAVSIFGSARLPSTSPHFKDAEEIARRLSNEGFSIITGGGHGIMAAGNIGASKGDGLSIGLNIHLPFEQVPNQHQDISLHYRYFFTRKAMFVKHSMAYIGMPGGFGTLDELFDIATLVQTKKKRHMPIILFNTSFWGGLVEWIKTKLVAEGVISEGDTELLIMTDSIDEVVEIISEHHQHNQRKDIDKKPEFIF</sequence>
<keyword evidence="2" id="KW-0203">Cytokinin biosynthesis</keyword>
<dbReference type="InterPro" id="IPR005269">
    <property type="entry name" value="LOG"/>
</dbReference>
<comment type="caution">
    <text evidence="3">The sequence shown here is derived from an EMBL/GenBank/DDBJ whole genome shotgun (WGS) entry which is preliminary data.</text>
</comment>
<dbReference type="InterPro" id="IPR052341">
    <property type="entry name" value="LOG_family_nucleotidases"/>
</dbReference>
<dbReference type="PANTHER" id="PTHR43393:SF3">
    <property type="entry name" value="LYSINE DECARBOXYLASE-LIKE PROTEIN"/>
    <property type="match status" value="1"/>
</dbReference>
<dbReference type="Gene3D" id="3.40.50.450">
    <property type="match status" value="1"/>
</dbReference>
<evidence type="ECO:0000313" key="4">
    <source>
        <dbReference type="Proteomes" id="UP000636949"/>
    </source>
</evidence>
<keyword evidence="4" id="KW-1185">Reference proteome</keyword>
<evidence type="ECO:0000256" key="2">
    <source>
        <dbReference type="RuleBase" id="RU363015"/>
    </source>
</evidence>
<reference evidence="3" key="1">
    <citation type="journal article" date="2014" name="Int. J. Syst. Evol. Microbiol.">
        <title>Complete genome sequence of Corynebacterium casei LMG S-19264T (=DSM 44701T), isolated from a smear-ripened cheese.</title>
        <authorList>
            <consortium name="US DOE Joint Genome Institute (JGI-PGF)"/>
            <person name="Walter F."/>
            <person name="Albersmeier A."/>
            <person name="Kalinowski J."/>
            <person name="Ruckert C."/>
        </authorList>
    </citation>
    <scope>NUCLEOTIDE SEQUENCE</scope>
    <source>
        <strain evidence="3">CGMCC 1.15758</strain>
    </source>
</reference>
<dbReference type="AlphaFoldDB" id="A0A8J2Z2M2"/>
<proteinExistence type="inferred from homology"/>
<comment type="catalytic activity">
    <reaction evidence="1">
        <text>AMP + H2O = D-ribose 5-phosphate + adenine</text>
        <dbReference type="Rhea" id="RHEA:20129"/>
        <dbReference type="ChEBI" id="CHEBI:15377"/>
        <dbReference type="ChEBI" id="CHEBI:16708"/>
        <dbReference type="ChEBI" id="CHEBI:78346"/>
        <dbReference type="ChEBI" id="CHEBI:456215"/>
        <dbReference type="EC" id="3.2.2.4"/>
    </reaction>
</comment>
<dbReference type="Proteomes" id="UP000636949">
    <property type="component" value="Unassembled WGS sequence"/>
</dbReference>
<accession>A0A8J2Z2M2</accession>
<gene>
    <name evidence="3" type="ORF">GCM10010995_04250</name>
</gene>
<dbReference type="GO" id="GO:0009691">
    <property type="term" value="P:cytokinin biosynthetic process"/>
    <property type="evidence" value="ECO:0007669"/>
    <property type="project" value="UniProtKB-UniRule"/>
</dbReference>
<dbReference type="Pfam" id="PF03641">
    <property type="entry name" value="Lysine_decarbox"/>
    <property type="match status" value="1"/>
</dbReference>
<reference evidence="3" key="2">
    <citation type="submission" date="2020-09" db="EMBL/GenBank/DDBJ databases">
        <authorList>
            <person name="Sun Q."/>
            <person name="Zhou Y."/>
        </authorList>
    </citation>
    <scope>NUCLEOTIDE SEQUENCE</scope>
    <source>
        <strain evidence="3">CGMCC 1.15758</strain>
    </source>
</reference>
<dbReference type="EC" id="3.2.2.n1" evidence="2"/>
<dbReference type="InterPro" id="IPR031100">
    <property type="entry name" value="LOG_fam"/>
</dbReference>
<dbReference type="EMBL" id="BMJS01000002">
    <property type="protein sequence ID" value="GGF90079.1"/>
    <property type="molecule type" value="Genomic_DNA"/>
</dbReference>
<evidence type="ECO:0000313" key="3">
    <source>
        <dbReference type="EMBL" id="GGF90079.1"/>
    </source>
</evidence>
<evidence type="ECO:0000256" key="1">
    <source>
        <dbReference type="ARBA" id="ARBA00000274"/>
    </source>
</evidence>
<name>A0A8J2Z2M2_9GAMM</name>
<dbReference type="SUPFAM" id="SSF102405">
    <property type="entry name" value="MCP/YpsA-like"/>
    <property type="match status" value="1"/>
</dbReference>
<organism evidence="3 4">
    <name type="scientific">Cysteiniphilum litorale</name>
    <dbReference type="NCBI Taxonomy" id="2056700"/>
    <lineage>
        <taxon>Bacteria</taxon>
        <taxon>Pseudomonadati</taxon>
        <taxon>Pseudomonadota</taxon>
        <taxon>Gammaproteobacteria</taxon>
        <taxon>Thiotrichales</taxon>
        <taxon>Fastidiosibacteraceae</taxon>
        <taxon>Cysteiniphilum</taxon>
    </lineage>
</organism>
<dbReference type="NCBIfam" id="TIGR00730">
    <property type="entry name" value="Rossman fold protein, TIGR00730 family"/>
    <property type="match status" value="1"/>
</dbReference>
<dbReference type="GO" id="GO:0005829">
    <property type="term" value="C:cytosol"/>
    <property type="evidence" value="ECO:0007669"/>
    <property type="project" value="TreeGrafter"/>
</dbReference>
<comment type="similarity">
    <text evidence="2">Belongs to the LOG family.</text>
</comment>
<dbReference type="GO" id="GO:0008714">
    <property type="term" value="F:AMP nucleosidase activity"/>
    <property type="evidence" value="ECO:0007669"/>
    <property type="project" value="UniProtKB-EC"/>
</dbReference>
<keyword evidence="2" id="KW-0378">Hydrolase</keyword>
<protein>
    <recommendedName>
        <fullName evidence="2">Cytokinin riboside 5'-monophosphate phosphoribohydrolase</fullName>
        <ecNumber evidence="2">3.2.2.n1</ecNumber>
    </recommendedName>
</protein>
<dbReference type="PANTHER" id="PTHR43393">
    <property type="entry name" value="CYTOKININ RIBOSIDE 5'-MONOPHOSPHATE PHOSPHORIBOHYDROLASE"/>
    <property type="match status" value="1"/>
</dbReference>